<sequence>MKGARSKSSSGSTRKKTKTHQRVLEVAHHDDQTSPPRAAALVTEYPPGQKPPPEDVRREEPRRRLVQEVVEDVVPEHSTHGPAHLRVALAGLVLPPLDVPRRRHRLGVRLADPIRVRVVLVHVRFVPPVVDIVEEAVQDPCHPRSALLCRADGEGRRRGGGGVQVRSQKPGEGGQGMARAITLELREQPTARMKLTIFTPEL</sequence>
<dbReference type="Proteomes" id="UP000266841">
    <property type="component" value="Unassembled WGS sequence"/>
</dbReference>
<evidence type="ECO:0000313" key="3">
    <source>
        <dbReference type="Proteomes" id="UP000266841"/>
    </source>
</evidence>
<feature type="region of interest" description="Disordered" evidence="1">
    <location>
        <begin position="1"/>
        <end position="61"/>
    </location>
</feature>
<feature type="region of interest" description="Disordered" evidence="1">
    <location>
        <begin position="152"/>
        <end position="175"/>
    </location>
</feature>
<evidence type="ECO:0000313" key="2">
    <source>
        <dbReference type="EMBL" id="EJK58966.1"/>
    </source>
</evidence>
<name>K0SDD3_THAOC</name>
<accession>K0SDD3</accession>
<proteinExistence type="predicted"/>
<feature type="compositionally biased region" description="Basic and acidic residues" evidence="1">
    <location>
        <begin position="22"/>
        <end position="32"/>
    </location>
</feature>
<dbReference type="EMBL" id="AGNL01023898">
    <property type="protein sequence ID" value="EJK58966.1"/>
    <property type="molecule type" value="Genomic_DNA"/>
</dbReference>
<evidence type="ECO:0000256" key="1">
    <source>
        <dbReference type="SAM" id="MobiDB-lite"/>
    </source>
</evidence>
<organism evidence="2 3">
    <name type="scientific">Thalassiosira oceanica</name>
    <name type="common">Marine diatom</name>
    <dbReference type="NCBI Taxonomy" id="159749"/>
    <lineage>
        <taxon>Eukaryota</taxon>
        <taxon>Sar</taxon>
        <taxon>Stramenopiles</taxon>
        <taxon>Ochrophyta</taxon>
        <taxon>Bacillariophyta</taxon>
        <taxon>Coscinodiscophyceae</taxon>
        <taxon>Thalassiosirophycidae</taxon>
        <taxon>Thalassiosirales</taxon>
        <taxon>Thalassiosiraceae</taxon>
        <taxon>Thalassiosira</taxon>
    </lineage>
</organism>
<protein>
    <submittedName>
        <fullName evidence="2">Uncharacterized protein</fullName>
    </submittedName>
</protein>
<feature type="compositionally biased region" description="Low complexity" evidence="1">
    <location>
        <begin position="1"/>
        <end position="12"/>
    </location>
</feature>
<comment type="caution">
    <text evidence="2">The sequence shown here is derived from an EMBL/GenBank/DDBJ whole genome shotgun (WGS) entry which is preliminary data.</text>
</comment>
<keyword evidence="3" id="KW-1185">Reference proteome</keyword>
<reference evidence="2 3" key="1">
    <citation type="journal article" date="2012" name="Genome Biol.">
        <title>Genome and low-iron response of an oceanic diatom adapted to chronic iron limitation.</title>
        <authorList>
            <person name="Lommer M."/>
            <person name="Specht M."/>
            <person name="Roy A.S."/>
            <person name="Kraemer L."/>
            <person name="Andreson R."/>
            <person name="Gutowska M.A."/>
            <person name="Wolf J."/>
            <person name="Bergner S.V."/>
            <person name="Schilhabel M.B."/>
            <person name="Klostermeier U.C."/>
            <person name="Beiko R.G."/>
            <person name="Rosenstiel P."/>
            <person name="Hippler M."/>
            <person name="Laroche J."/>
        </authorList>
    </citation>
    <scope>NUCLEOTIDE SEQUENCE [LARGE SCALE GENOMIC DNA]</scope>
    <source>
        <strain evidence="2 3">CCMP1005</strain>
    </source>
</reference>
<feature type="compositionally biased region" description="Basic and acidic residues" evidence="1">
    <location>
        <begin position="52"/>
        <end position="61"/>
    </location>
</feature>
<dbReference type="AlphaFoldDB" id="K0SDD3"/>
<gene>
    <name evidence="2" type="ORF">THAOC_20877</name>
</gene>